<accession>A0A7U9XVM9</accession>
<dbReference type="InterPro" id="IPR002818">
    <property type="entry name" value="DJ-1/PfpI"/>
</dbReference>
<gene>
    <name evidence="3" type="ORF">MPAN_004650</name>
</gene>
<reference evidence="3" key="1">
    <citation type="submission" date="2021-01" db="EMBL/GenBank/DDBJ databases">
        <title>Draft genome sequence of Acholeplasmataceae bacterium strain Mahy22.</title>
        <authorList>
            <person name="Watanabe M."/>
            <person name="Kojima H."/>
            <person name="Fukui M."/>
        </authorList>
    </citation>
    <scope>NUCLEOTIDE SEQUENCE</scope>
    <source>
        <strain evidence="3">Mahy22</strain>
    </source>
</reference>
<feature type="domain" description="DJ-1/PfpI" evidence="2">
    <location>
        <begin position="5"/>
        <end position="167"/>
    </location>
</feature>
<organism evidence="3 4">
    <name type="scientific">Mariniplasma anaerobium</name>
    <dbReference type="NCBI Taxonomy" id="2735436"/>
    <lineage>
        <taxon>Bacteria</taxon>
        <taxon>Bacillati</taxon>
        <taxon>Mycoplasmatota</taxon>
        <taxon>Mollicutes</taxon>
        <taxon>Acholeplasmatales</taxon>
        <taxon>Acholeplasmataceae</taxon>
        <taxon>Mariniplasma</taxon>
    </lineage>
</organism>
<dbReference type="Proteomes" id="UP000620133">
    <property type="component" value="Chromosome"/>
</dbReference>
<dbReference type="CDD" id="cd03134">
    <property type="entry name" value="GATase1_PfpI_like"/>
    <property type="match status" value="1"/>
</dbReference>
<dbReference type="PROSITE" id="PS51276">
    <property type="entry name" value="PEPTIDASE_C56_PFPI"/>
    <property type="match status" value="1"/>
</dbReference>
<proteinExistence type="inferred from homology"/>
<evidence type="ECO:0000256" key="1">
    <source>
        <dbReference type="ARBA" id="ARBA00008542"/>
    </source>
</evidence>
<dbReference type="NCBIfam" id="TIGR01382">
    <property type="entry name" value="PfpI"/>
    <property type="match status" value="1"/>
</dbReference>
<keyword evidence="3" id="KW-0645">Protease</keyword>
<dbReference type="AlphaFoldDB" id="A0A7U9XVM9"/>
<dbReference type="SUPFAM" id="SSF52317">
    <property type="entry name" value="Class I glutamine amidotransferase-like"/>
    <property type="match status" value="1"/>
</dbReference>
<dbReference type="RefSeq" id="WP_176238419.1">
    <property type="nucleotide sequence ID" value="NZ_AP024412.1"/>
</dbReference>
<dbReference type="EMBL" id="AP024412">
    <property type="protein sequence ID" value="BCR35572.1"/>
    <property type="molecule type" value="Genomic_DNA"/>
</dbReference>
<dbReference type="GO" id="GO:0008233">
    <property type="term" value="F:peptidase activity"/>
    <property type="evidence" value="ECO:0007669"/>
    <property type="project" value="UniProtKB-KW"/>
</dbReference>
<dbReference type="InterPro" id="IPR006286">
    <property type="entry name" value="C56_PfpI-like"/>
</dbReference>
<comment type="similarity">
    <text evidence="1">Belongs to the peptidase C56 family.</text>
</comment>
<evidence type="ECO:0000313" key="3">
    <source>
        <dbReference type="EMBL" id="BCR35572.1"/>
    </source>
</evidence>
<dbReference type="KEGG" id="manr:MPAN_004650"/>
<dbReference type="GO" id="GO:0006508">
    <property type="term" value="P:proteolysis"/>
    <property type="evidence" value="ECO:0007669"/>
    <property type="project" value="UniProtKB-KW"/>
</dbReference>
<protein>
    <submittedName>
        <fullName evidence="3">Protease</fullName>
    </submittedName>
</protein>
<dbReference type="Gene3D" id="3.40.50.880">
    <property type="match status" value="1"/>
</dbReference>
<dbReference type="InterPro" id="IPR029062">
    <property type="entry name" value="Class_I_gatase-like"/>
</dbReference>
<dbReference type="Pfam" id="PF01965">
    <property type="entry name" value="DJ-1_PfpI"/>
    <property type="match status" value="1"/>
</dbReference>
<keyword evidence="4" id="KW-1185">Reference proteome</keyword>
<dbReference type="PANTHER" id="PTHR42733:SF13">
    <property type="entry name" value="DJ-1_PFPI DOMAIN-CONTAINING PROTEIN"/>
    <property type="match status" value="1"/>
</dbReference>
<sequence>MLEGKKVLTIVSKDYDDLEFFYPMIRLREEKATVLVAAEKAKTDYVGKYGLTIKSDLSFDDVNISEFDALLIPGGWAPDYLRRIPKVIDFVKYMNKEKRVIGIICHAGWVLASADILEGVNVTSTPGIKDDLTNAKAIWHNIEAIKDGHIISARRPPDLIYYLPLIIEVLCKGQILTL</sequence>
<evidence type="ECO:0000313" key="4">
    <source>
        <dbReference type="Proteomes" id="UP000620133"/>
    </source>
</evidence>
<name>A0A7U9XVM9_9MOLU</name>
<keyword evidence="3" id="KW-0378">Hydrolase</keyword>
<evidence type="ECO:0000259" key="2">
    <source>
        <dbReference type="Pfam" id="PF01965"/>
    </source>
</evidence>
<dbReference type="PANTHER" id="PTHR42733">
    <property type="entry name" value="DJ-1 PROTEIN"/>
    <property type="match status" value="1"/>
</dbReference>